<dbReference type="PANTHER" id="PTHR24300">
    <property type="entry name" value="CYTOCHROME P450 508A4-RELATED"/>
    <property type="match status" value="1"/>
</dbReference>
<dbReference type="InterPro" id="IPR002401">
    <property type="entry name" value="Cyt_P450_E_grp-I"/>
</dbReference>
<protein>
    <recommendedName>
        <fullName evidence="16">Cytochrome P450 306a1</fullName>
    </recommendedName>
</protein>
<reference evidence="15" key="1">
    <citation type="submission" date="2020-07" db="EMBL/GenBank/DDBJ databases">
        <authorList>
            <person name="Ferguson B K."/>
        </authorList>
    </citation>
    <scope>NUCLEOTIDE SEQUENCE</scope>
    <source>
        <strain evidence="15">L06</strain>
    </source>
</reference>
<keyword evidence="7 14" id="KW-0479">Metal-binding</keyword>
<dbReference type="GO" id="GO:0020037">
    <property type="term" value="F:heme binding"/>
    <property type="evidence" value="ECO:0007669"/>
    <property type="project" value="InterPro"/>
</dbReference>
<keyword evidence="12" id="KW-0503">Monooxygenase</keyword>
<name>A0A6V7IAG0_9HYME</name>
<evidence type="ECO:0000256" key="5">
    <source>
        <dbReference type="ARBA" id="ARBA00010617"/>
    </source>
</evidence>
<evidence type="ECO:0000256" key="7">
    <source>
        <dbReference type="ARBA" id="ARBA00022723"/>
    </source>
</evidence>
<feature type="binding site" description="axial binding residue" evidence="14">
    <location>
        <position position="368"/>
    </location>
    <ligand>
        <name>heme</name>
        <dbReference type="ChEBI" id="CHEBI:30413"/>
    </ligand>
    <ligandPart>
        <name>Fe</name>
        <dbReference type="ChEBI" id="CHEBI:18248"/>
    </ligandPart>
</feature>
<dbReference type="EMBL" id="CADCXW020000003">
    <property type="protein sequence ID" value="CAD1536660.1"/>
    <property type="molecule type" value="Genomic_DNA"/>
</dbReference>
<dbReference type="Gene3D" id="1.10.630.10">
    <property type="entry name" value="Cytochrome P450"/>
    <property type="match status" value="1"/>
</dbReference>
<organism evidence="15">
    <name type="scientific">Bracon brevicornis</name>
    <dbReference type="NCBI Taxonomy" id="1563983"/>
    <lineage>
        <taxon>Eukaryota</taxon>
        <taxon>Metazoa</taxon>
        <taxon>Ecdysozoa</taxon>
        <taxon>Arthropoda</taxon>
        <taxon>Hexapoda</taxon>
        <taxon>Insecta</taxon>
        <taxon>Pterygota</taxon>
        <taxon>Neoptera</taxon>
        <taxon>Endopterygota</taxon>
        <taxon>Hymenoptera</taxon>
        <taxon>Apocrita</taxon>
        <taxon>Ichneumonoidea</taxon>
        <taxon>Braconidae</taxon>
        <taxon>Braconinae</taxon>
        <taxon>Bracon</taxon>
    </lineage>
</organism>
<dbReference type="PANTHER" id="PTHR24300:SF403">
    <property type="entry name" value="CYTOCHROME P450 306A1"/>
    <property type="match status" value="1"/>
</dbReference>
<evidence type="ECO:0000256" key="1">
    <source>
        <dbReference type="ARBA" id="ARBA00001971"/>
    </source>
</evidence>
<dbReference type="GO" id="GO:0005789">
    <property type="term" value="C:endoplasmic reticulum membrane"/>
    <property type="evidence" value="ECO:0007669"/>
    <property type="project" value="UniProtKB-SubCell"/>
</dbReference>
<dbReference type="Pfam" id="PF00067">
    <property type="entry name" value="p450"/>
    <property type="match status" value="1"/>
</dbReference>
<dbReference type="PRINTS" id="PR00385">
    <property type="entry name" value="P450"/>
</dbReference>
<evidence type="ECO:0000256" key="13">
    <source>
        <dbReference type="ARBA" id="ARBA00023136"/>
    </source>
</evidence>
<dbReference type="SUPFAM" id="SSF48264">
    <property type="entry name" value="Cytochrome P450"/>
    <property type="match status" value="1"/>
</dbReference>
<keyword evidence="8" id="KW-0256">Endoplasmic reticulum</keyword>
<keyword evidence="10" id="KW-0560">Oxidoreductase</keyword>
<dbReference type="AlphaFoldDB" id="A0A6V7IAG0"/>
<evidence type="ECO:0000256" key="4">
    <source>
        <dbReference type="ARBA" id="ARBA00004406"/>
    </source>
</evidence>
<comment type="function">
    <text evidence="2">May be involved in the metabolism of insect hormones and in the breakdown of synthetic insecticides.</text>
</comment>
<dbReference type="FunFam" id="1.10.630.10:FF:000238">
    <property type="entry name" value="Cytochrome P450 2A6"/>
    <property type="match status" value="1"/>
</dbReference>
<evidence type="ECO:0000256" key="2">
    <source>
        <dbReference type="ARBA" id="ARBA00003690"/>
    </source>
</evidence>
<dbReference type="GO" id="GO:0005506">
    <property type="term" value="F:iron ion binding"/>
    <property type="evidence" value="ECO:0007669"/>
    <property type="project" value="InterPro"/>
</dbReference>
<evidence type="ECO:0000256" key="8">
    <source>
        <dbReference type="ARBA" id="ARBA00022824"/>
    </source>
</evidence>
<dbReference type="GO" id="GO:0016712">
    <property type="term" value="F:oxidoreductase activity, acting on paired donors, with incorporation or reduction of molecular oxygen, reduced flavin or flavoprotein as one donor, and incorporation of one atom of oxygen"/>
    <property type="evidence" value="ECO:0007669"/>
    <property type="project" value="TreeGrafter"/>
</dbReference>
<evidence type="ECO:0000256" key="9">
    <source>
        <dbReference type="ARBA" id="ARBA00022848"/>
    </source>
</evidence>
<evidence type="ECO:0000256" key="12">
    <source>
        <dbReference type="ARBA" id="ARBA00023033"/>
    </source>
</evidence>
<dbReference type="PRINTS" id="PR00463">
    <property type="entry name" value="EP450I"/>
</dbReference>
<dbReference type="GO" id="GO:0008395">
    <property type="term" value="F:steroid hydroxylase activity"/>
    <property type="evidence" value="ECO:0007669"/>
    <property type="project" value="TreeGrafter"/>
</dbReference>
<dbReference type="GO" id="GO:0006082">
    <property type="term" value="P:organic acid metabolic process"/>
    <property type="evidence" value="ECO:0007669"/>
    <property type="project" value="TreeGrafter"/>
</dbReference>
<evidence type="ECO:0000256" key="10">
    <source>
        <dbReference type="ARBA" id="ARBA00023002"/>
    </source>
</evidence>
<evidence type="ECO:0000256" key="11">
    <source>
        <dbReference type="ARBA" id="ARBA00023004"/>
    </source>
</evidence>
<evidence type="ECO:0000256" key="3">
    <source>
        <dbReference type="ARBA" id="ARBA00004174"/>
    </source>
</evidence>
<evidence type="ECO:0000313" key="15">
    <source>
        <dbReference type="EMBL" id="CAD1536660.1"/>
    </source>
</evidence>
<comment type="similarity">
    <text evidence="5">Belongs to the cytochrome P450 family.</text>
</comment>
<comment type="subcellular location">
    <subcellularLocation>
        <location evidence="4">Endoplasmic reticulum membrane</location>
        <topology evidence="4">Peripheral membrane protein</topology>
    </subcellularLocation>
    <subcellularLocation>
        <location evidence="3">Microsome membrane</location>
        <topology evidence="3">Peripheral membrane protein</topology>
    </subcellularLocation>
</comment>
<dbReference type="GO" id="GO:0006805">
    <property type="term" value="P:xenobiotic metabolic process"/>
    <property type="evidence" value="ECO:0007669"/>
    <property type="project" value="TreeGrafter"/>
</dbReference>
<keyword evidence="13" id="KW-0472">Membrane</keyword>
<comment type="cofactor">
    <cofactor evidence="1 14">
        <name>heme</name>
        <dbReference type="ChEBI" id="CHEBI:30413"/>
    </cofactor>
</comment>
<evidence type="ECO:0000256" key="6">
    <source>
        <dbReference type="ARBA" id="ARBA00022617"/>
    </source>
</evidence>
<accession>A0A6V7IAG0</accession>
<evidence type="ECO:0008006" key="16">
    <source>
        <dbReference type="Google" id="ProtNLM"/>
    </source>
</evidence>
<sequence length="421" mass="48436">MGSVYTVLLSDPKLVREALSKDGFSGRAPLYVTHGIMRGYGLICAEGDHWREQRKFVSTNLKNFGMVKHGIKRDKLEERIILHAMHCIEKLSGEKGKIDPVEPLHNSIGNLMNDLVFGIVYEDDDKIWKWLKHQQEEGVKHIGVAGSLNFLPFLRHLPKYKKMMSFLVEGQRDTHEIYRKLIAKHDQQNDKSDNFLGVFLEEMKRRQENGEQLGSFSNQQFYHLLADLFGAGTDTTLTTMRWFLLYMAVYPDEQENIYRDIVEAVGEKSVTLEDRERLVYLEASICEVQRIRSVVPVGIPHGTIKDTTLGGYDIPKKTMVVPLQWAIHMSEKYWEDPEEFKPSRFISVQGELQRPEAFIPFQTGKRMCVGDELARMVLFLFAGRILQNFRISLPDGVTADMAGECGITLVPKHQELIFSRR</sequence>
<gene>
    <name evidence="15" type="ORF">BBRV_LOCUS19988</name>
</gene>
<evidence type="ECO:0000256" key="14">
    <source>
        <dbReference type="PIRSR" id="PIRSR602401-1"/>
    </source>
</evidence>
<dbReference type="InterPro" id="IPR050182">
    <property type="entry name" value="Cytochrome_P450_fam2"/>
</dbReference>
<dbReference type="InterPro" id="IPR001128">
    <property type="entry name" value="Cyt_P450"/>
</dbReference>
<keyword evidence="11 14" id="KW-0408">Iron</keyword>
<proteinExistence type="inferred from homology"/>
<keyword evidence="6 14" id="KW-0349">Heme</keyword>
<keyword evidence="9" id="KW-0492">Microsome</keyword>
<dbReference type="InterPro" id="IPR036396">
    <property type="entry name" value="Cyt_P450_sf"/>
</dbReference>